<dbReference type="PANTHER" id="PTHR11360">
    <property type="entry name" value="MONOCARBOXYLATE TRANSPORTER"/>
    <property type="match status" value="1"/>
</dbReference>
<gene>
    <name evidence="2" type="ORF">OSB1V03_LOCUS6236</name>
</gene>
<proteinExistence type="predicted"/>
<dbReference type="EMBL" id="CAJPIZ010003332">
    <property type="protein sequence ID" value="CAG2106233.1"/>
    <property type="molecule type" value="Genomic_DNA"/>
</dbReference>
<dbReference type="GO" id="GO:0022857">
    <property type="term" value="F:transmembrane transporter activity"/>
    <property type="evidence" value="ECO:0007669"/>
    <property type="project" value="InterPro"/>
</dbReference>
<keyword evidence="3" id="KW-1185">Reference proteome</keyword>
<dbReference type="Proteomes" id="UP000759131">
    <property type="component" value="Unassembled WGS sequence"/>
</dbReference>
<dbReference type="AlphaFoldDB" id="A0A7R9KMA2"/>
<evidence type="ECO:0000256" key="1">
    <source>
        <dbReference type="SAM" id="Phobius"/>
    </source>
</evidence>
<evidence type="ECO:0008006" key="4">
    <source>
        <dbReference type="Google" id="ProtNLM"/>
    </source>
</evidence>
<sequence>MIVWLGSLSLGLSYLISPVIVSWCRRKSARLTAIAGGLMASLGCLFASFGSQFHQVFLSYGIFLSIGIGIARESANLMVGQYFKRKRYFVEIFIQSSLGIGIAVMSPFLSWSIGMFKHWRAGLQLITCTLFATFLIAVLYRPASLYHPQRRAILHLKTQRRKIREKNPINNKPPFFDLTPLKAKSLQLIIVSTFLFSFGYLSPLFYWVHIIDQNSRGTIEEMQSVISPGVIFRYIYFGISLTIGVIIFGYLTVNRRFKNRINKQYLCQISMLLTVLVLISNVYFNESAILDFVSIFIYGVAIGAFNYSHKMLVYSLIRAKNFGKAWSYVQFTQSFAIFLGIPLSGHINIWFHESAPYYGFVFSAVMCLSGTVLLLALNPEFKNISQNLSDKLHDLHHHSCNASSDIQHLNPMTPPNAVCDTIDDKTCKPQKRTIETVTEETSRSFVLHPMGLNMGSL</sequence>
<dbReference type="SUPFAM" id="SSF103473">
    <property type="entry name" value="MFS general substrate transporter"/>
    <property type="match status" value="1"/>
</dbReference>
<accession>A0A7R9KMA2</accession>
<dbReference type="InterPro" id="IPR036259">
    <property type="entry name" value="MFS_trans_sf"/>
</dbReference>
<dbReference type="OrthoDB" id="6511608at2759"/>
<keyword evidence="1" id="KW-0472">Membrane</keyword>
<dbReference type="InterPro" id="IPR011701">
    <property type="entry name" value="MFS"/>
</dbReference>
<keyword evidence="1" id="KW-0812">Transmembrane</keyword>
<evidence type="ECO:0000313" key="2">
    <source>
        <dbReference type="EMBL" id="CAD7625803.1"/>
    </source>
</evidence>
<protein>
    <recommendedName>
        <fullName evidence="4">MFS transporter</fullName>
    </recommendedName>
</protein>
<feature type="transmembrane region" description="Helical" evidence="1">
    <location>
        <begin position="328"/>
        <end position="351"/>
    </location>
</feature>
<dbReference type="Gene3D" id="1.20.1250.20">
    <property type="entry name" value="MFS general substrate transporter like domains"/>
    <property type="match status" value="1"/>
</dbReference>
<feature type="transmembrane region" description="Helical" evidence="1">
    <location>
        <begin position="188"/>
        <end position="211"/>
    </location>
</feature>
<keyword evidence="1" id="KW-1133">Transmembrane helix</keyword>
<evidence type="ECO:0000313" key="3">
    <source>
        <dbReference type="Proteomes" id="UP000759131"/>
    </source>
</evidence>
<name>A0A7R9KMA2_9ACAR</name>
<feature type="transmembrane region" description="Helical" evidence="1">
    <location>
        <begin position="289"/>
        <end position="307"/>
    </location>
</feature>
<dbReference type="PANTHER" id="PTHR11360:SF251">
    <property type="entry name" value="MAJOR FACILITATOR SUPERFAMILY (MFS) PROFILE DOMAIN-CONTAINING PROTEIN"/>
    <property type="match status" value="1"/>
</dbReference>
<organism evidence="2">
    <name type="scientific">Medioppia subpectinata</name>
    <dbReference type="NCBI Taxonomy" id="1979941"/>
    <lineage>
        <taxon>Eukaryota</taxon>
        <taxon>Metazoa</taxon>
        <taxon>Ecdysozoa</taxon>
        <taxon>Arthropoda</taxon>
        <taxon>Chelicerata</taxon>
        <taxon>Arachnida</taxon>
        <taxon>Acari</taxon>
        <taxon>Acariformes</taxon>
        <taxon>Sarcoptiformes</taxon>
        <taxon>Oribatida</taxon>
        <taxon>Brachypylina</taxon>
        <taxon>Oppioidea</taxon>
        <taxon>Oppiidae</taxon>
        <taxon>Medioppia</taxon>
    </lineage>
</organism>
<feature type="transmembrane region" description="Helical" evidence="1">
    <location>
        <begin position="55"/>
        <end position="71"/>
    </location>
</feature>
<feature type="transmembrane region" description="Helical" evidence="1">
    <location>
        <begin position="6"/>
        <end position="24"/>
    </location>
</feature>
<dbReference type="InterPro" id="IPR050327">
    <property type="entry name" value="Proton-linked_MCT"/>
</dbReference>
<reference evidence="2" key="1">
    <citation type="submission" date="2020-11" db="EMBL/GenBank/DDBJ databases">
        <authorList>
            <person name="Tran Van P."/>
        </authorList>
    </citation>
    <scope>NUCLEOTIDE SEQUENCE</scope>
</reference>
<dbReference type="EMBL" id="OC857907">
    <property type="protein sequence ID" value="CAD7625803.1"/>
    <property type="molecule type" value="Genomic_DNA"/>
</dbReference>
<feature type="transmembrane region" description="Helical" evidence="1">
    <location>
        <begin position="31"/>
        <end position="49"/>
    </location>
</feature>
<feature type="transmembrane region" description="Helical" evidence="1">
    <location>
        <begin position="119"/>
        <end position="140"/>
    </location>
</feature>
<dbReference type="Pfam" id="PF07690">
    <property type="entry name" value="MFS_1"/>
    <property type="match status" value="1"/>
</dbReference>
<feature type="transmembrane region" description="Helical" evidence="1">
    <location>
        <begin position="92"/>
        <end position="113"/>
    </location>
</feature>
<feature type="transmembrane region" description="Helical" evidence="1">
    <location>
        <begin position="231"/>
        <end position="253"/>
    </location>
</feature>
<feature type="transmembrane region" description="Helical" evidence="1">
    <location>
        <begin position="357"/>
        <end position="377"/>
    </location>
</feature>
<feature type="transmembrane region" description="Helical" evidence="1">
    <location>
        <begin position="265"/>
        <end position="283"/>
    </location>
</feature>